<feature type="chain" id="PRO_5022920441" evidence="1">
    <location>
        <begin position="21"/>
        <end position="153"/>
    </location>
</feature>
<dbReference type="PROSITE" id="PS51257">
    <property type="entry name" value="PROKAR_LIPOPROTEIN"/>
    <property type="match status" value="1"/>
</dbReference>
<keyword evidence="3" id="KW-1185">Reference proteome</keyword>
<gene>
    <name evidence="2" type="ORF">FXN63_13680</name>
</gene>
<dbReference type="KEGG" id="pacr:FXN63_13680"/>
<name>A0A5C0AYV6_9BURK</name>
<dbReference type="OrthoDB" id="8633761at2"/>
<dbReference type="AlphaFoldDB" id="A0A5C0AYV6"/>
<proteinExistence type="predicted"/>
<protein>
    <submittedName>
        <fullName evidence="2">Uncharacterized protein</fullName>
    </submittedName>
</protein>
<evidence type="ECO:0000256" key="1">
    <source>
        <dbReference type="SAM" id="SignalP"/>
    </source>
</evidence>
<accession>A0A5C0AYV6</accession>
<dbReference type="EMBL" id="CP043046">
    <property type="protein sequence ID" value="QEI06764.1"/>
    <property type="molecule type" value="Genomic_DNA"/>
</dbReference>
<feature type="signal peptide" evidence="1">
    <location>
        <begin position="1"/>
        <end position="20"/>
    </location>
</feature>
<dbReference type="RefSeq" id="WP_148815698.1">
    <property type="nucleotide sequence ID" value="NZ_CP043046.1"/>
</dbReference>
<reference evidence="2 3" key="1">
    <citation type="submission" date="2019-08" db="EMBL/GenBank/DDBJ databases">
        <title>Amphibian skin-associated Pigmentiphaga: genome sequence and occurrence across geography and hosts.</title>
        <authorList>
            <person name="Bletz M.C."/>
            <person name="Bunk B."/>
            <person name="Sproeer C."/>
            <person name="Biwer P."/>
            <person name="Reiter S."/>
            <person name="Rabemananjara F.C.E."/>
            <person name="Schulz S."/>
            <person name="Overmann J."/>
            <person name="Vences M."/>
        </authorList>
    </citation>
    <scope>NUCLEOTIDE SEQUENCE [LARGE SCALE GENOMIC DNA]</scope>
    <source>
        <strain evidence="2 3">Mada1488</strain>
    </source>
</reference>
<evidence type="ECO:0000313" key="3">
    <source>
        <dbReference type="Proteomes" id="UP000325161"/>
    </source>
</evidence>
<keyword evidence="1" id="KW-0732">Signal</keyword>
<evidence type="ECO:0000313" key="2">
    <source>
        <dbReference type="EMBL" id="QEI06764.1"/>
    </source>
</evidence>
<organism evidence="2 3">
    <name type="scientific">Pigmentiphaga aceris</name>
    <dbReference type="NCBI Taxonomy" id="1940612"/>
    <lineage>
        <taxon>Bacteria</taxon>
        <taxon>Pseudomonadati</taxon>
        <taxon>Pseudomonadota</taxon>
        <taxon>Betaproteobacteria</taxon>
        <taxon>Burkholderiales</taxon>
        <taxon>Alcaligenaceae</taxon>
        <taxon>Pigmentiphaga</taxon>
    </lineage>
</organism>
<sequence length="153" mass="17253">MKLRAVAMLCASLATPSAFAMSCISDINQFDFIKTSPQQFYYGTEEKVRNIYDKWATEVKDPARFDRTTIFLAKGDLQHLFTAYCKDEKCTGMDFMKGLQNCSANGPPSQDPICRPVAVVYNKKAYCLLAPGLDNYSSQKPYREFVPFSKPGQ</sequence>
<dbReference type="Proteomes" id="UP000325161">
    <property type="component" value="Chromosome"/>
</dbReference>